<protein>
    <submittedName>
        <fullName evidence="2">Uncharacterized protein</fullName>
    </submittedName>
</protein>
<dbReference type="Proteomes" id="UP000051063">
    <property type="component" value="Unassembled WGS sequence"/>
</dbReference>
<keyword evidence="3" id="KW-1185">Reference proteome</keyword>
<proteinExistence type="predicted"/>
<dbReference type="EMBL" id="LJJB01000007">
    <property type="protein sequence ID" value="KQL48566.1"/>
    <property type="molecule type" value="Genomic_DNA"/>
</dbReference>
<evidence type="ECO:0000256" key="1">
    <source>
        <dbReference type="SAM" id="Phobius"/>
    </source>
</evidence>
<gene>
    <name evidence="2" type="ORF">AN963_01820</name>
</gene>
<keyword evidence="1" id="KW-0812">Transmembrane</keyword>
<evidence type="ECO:0000313" key="2">
    <source>
        <dbReference type="EMBL" id="KQL48566.1"/>
    </source>
</evidence>
<sequence>MPPLISDENKNESFRSSNFNNFLTIFLSTIFTFLFNIFTIPIFCDHKLLIDKEKGEKMLQVSRVTCTEDIPARLHFKSGTASIQVGRSGVFHFFYFASAVPQIPSLFSPFSWSVNDFVRDLQARITKFIPPHPKKKGTAL</sequence>
<reference evidence="2 3" key="1">
    <citation type="submission" date="2015-09" db="EMBL/GenBank/DDBJ databases">
        <title>Genome sequencing project for genomic taxonomy and phylogenomics of Bacillus-like bacteria.</title>
        <authorList>
            <person name="Liu B."/>
            <person name="Wang J."/>
            <person name="Zhu Y."/>
            <person name="Liu G."/>
            <person name="Chen Q."/>
            <person name="Chen Z."/>
            <person name="Lan J."/>
            <person name="Che J."/>
            <person name="Ge C."/>
            <person name="Shi H."/>
            <person name="Pan Z."/>
            <person name="Liu X."/>
        </authorList>
    </citation>
    <scope>NUCLEOTIDE SEQUENCE [LARGE SCALE GENOMIC DNA]</scope>
    <source>
        <strain evidence="2 3">DSM 8552</strain>
    </source>
</reference>
<name>A0ABR5NB04_BRECH</name>
<organism evidence="2 3">
    <name type="scientific">Brevibacillus choshinensis</name>
    <dbReference type="NCBI Taxonomy" id="54911"/>
    <lineage>
        <taxon>Bacteria</taxon>
        <taxon>Bacillati</taxon>
        <taxon>Bacillota</taxon>
        <taxon>Bacilli</taxon>
        <taxon>Bacillales</taxon>
        <taxon>Paenibacillaceae</taxon>
        <taxon>Brevibacillus</taxon>
    </lineage>
</organism>
<evidence type="ECO:0000313" key="3">
    <source>
        <dbReference type="Proteomes" id="UP000051063"/>
    </source>
</evidence>
<keyword evidence="1" id="KW-0472">Membrane</keyword>
<comment type="caution">
    <text evidence="2">The sequence shown here is derived from an EMBL/GenBank/DDBJ whole genome shotgun (WGS) entry which is preliminary data.</text>
</comment>
<keyword evidence="1" id="KW-1133">Transmembrane helix</keyword>
<feature type="transmembrane region" description="Helical" evidence="1">
    <location>
        <begin position="22"/>
        <end position="44"/>
    </location>
</feature>
<accession>A0ABR5NB04</accession>